<sequence length="512" mass="57835">MFLFPLPLPYVGIALVILGVVINRALKKRVVYPPSPPGHWLLGNLLDMPRTVEWDKLLRWKNDHGGITYLTAFGKSMVLLNDMETSKDLFDRRAKNYSHRPQTVVVGELMGLNKTIVFQDYTDRYRSIRKLTQQVLSPDASRKYQSLQIDIIKRFLDRVLVDPDDFREQCRLALGRMILMVTYGVDIKTADSEFITNAQHVSDTVNKSAMPGAHVVDLIPVFKYLPKWFPFASFHKIGDYGRRIALEFVNRPFAYVQRAMAIGSAPPSFVADLLGDPEILAKSGRHSTDAIEDIKWAAGTMFSAGIETSFTTILTFTLLMALHPTEQVRAQQEIDKVTGGTRIVTLEDRVNLPYVQALIREVFRWHVPVPLGVPRRSAEDDDCKGYCIPADTILMPNVWAISQAVPEPHKFNPDRFLNSNRTTDPSDYIFGFGRRICPGRHLAENFIFLMISNILSNFTISPPTEKHSDGLPLPSEAVFAPAMVSCPEPFAFNIKPRTEEHAEFVTSLVSEV</sequence>
<gene>
    <name evidence="15" type="ORF">QCA50_011655</name>
</gene>
<evidence type="ECO:0000256" key="7">
    <source>
        <dbReference type="ARBA" id="ARBA00022723"/>
    </source>
</evidence>
<evidence type="ECO:0000256" key="2">
    <source>
        <dbReference type="ARBA" id="ARBA00004167"/>
    </source>
</evidence>
<comment type="similarity">
    <text evidence="4 14">Belongs to the cytochrome P450 family.</text>
</comment>
<dbReference type="InterPro" id="IPR002401">
    <property type="entry name" value="Cyt_P450_E_grp-I"/>
</dbReference>
<dbReference type="PROSITE" id="PS00086">
    <property type="entry name" value="CYTOCHROME_P450"/>
    <property type="match status" value="1"/>
</dbReference>
<comment type="caution">
    <text evidence="15">The sequence shown here is derived from an EMBL/GenBank/DDBJ whole genome shotgun (WGS) entry which is preliminary data.</text>
</comment>
<organism evidence="15 16">
    <name type="scientific">Cerrena zonata</name>
    <dbReference type="NCBI Taxonomy" id="2478898"/>
    <lineage>
        <taxon>Eukaryota</taxon>
        <taxon>Fungi</taxon>
        <taxon>Dikarya</taxon>
        <taxon>Basidiomycota</taxon>
        <taxon>Agaricomycotina</taxon>
        <taxon>Agaricomycetes</taxon>
        <taxon>Polyporales</taxon>
        <taxon>Cerrenaceae</taxon>
        <taxon>Cerrena</taxon>
    </lineage>
</organism>
<keyword evidence="9 14" id="KW-0560">Oxidoreductase</keyword>
<dbReference type="EMBL" id="JASBNA010000021">
    <property type="protein sequence ID" value="KAK7685292.1"/>
    <property type="molecule type" value="Genomic_DNA"/>
</dbReference>
<reference evidence="15 16" key="1">
    <citation type="submission" date="2022-09" db="EMBL/GenBank/DDBJ databases">
        <authorList>
            <person name="Palmer J.M."/>
        </authorList>
    </citation>
    <scope>NUCLEOTIDE SEQUENCE [LARGE SCALE GENOMIC DNA]</scope>
    <source>
        <strain evidence="15 16">DSM 7382</strain>
    </source>
</reference>
<proteinExistence type="inferred from homology"/>
<evidence type="ECO:0000256" key="4">
    <source>
        <dbReference type="ARBA" id="ARBA00010617"/>
    </source>
</evidence>
<protein>
    <recommendedName>
        <fullName evidence="17">Cytochrome P450</fullName>
    </recommendedName>
</protein>
<dbReference type="PANTHER" id="PTHR46300:SF7">
    <property type="entry name" value="P450, PUTATIVE (EUROFUNG)-RELATED"/>
    <property type="match status" value="1"/>
</dbReference>
<evidence type="ECO:0000256" key="14">
    <source>
        <dbReference type="RuleBase" id="RU000461"/>
    </source>
</evidence>
<dbReference type="InterPro" id="IPR036396">
    <property type="entry name" value="Cyt_P450_sf"/>
</dbReference>
<keyword evidence="12" id="KW-0472">Membrane</keyword>
<dbReference type="CDD" id="cd11065">
    <property type="entry name" value="CYP64-like"/>
    <property type="match status" value="1"/>
</dbReference>
<comment type="subcellular location">
    <subcellularLocation>
        <location evidence="2">Membrane</location>
        <topology evidence="2">Single-pass membrane protein</topology>
    </subcellularLocation>
</comment>
<dbReference type="GO" id="GO:0016020">
    <property type="term" value="C:membrane"/>
    <property type="evidence" value="ECO:0007669"/>
    <property type="project" value="UniProtKB-SubCell"/>
</dbReference>
<dbReference type="Gene3D" id="1.10.630.10">
    <property type="entry name" value="Cytochrome P450"/>
    <property type="match status" value="1"/>
</dbReference>
<dbReference type="PANTHER" id="PTHR46300">
    <property type="entry name" value="P450, PUTATIVE (EUROFUNG)-RELATED-RELATED"/>
    <property type="match status" value="1"/>
</dbReference>
<dbReference type="Proteomes" id="UP001385951">
    <property type="component" value="Unassembled WGS sequence"/>
</dbReference>
<evidence type="ECO:0000256" key="3">
    <source>
        <dbReference type="ARBA" id="ARBA00005179"/>
    </source>
</evidence>
<keyword evidence="10 13" id="KW-0408">Iron</keyword>
<evidence type="ECO:0000256" key="13">
    <source>
        <dbReference type="PIRSR" id="PIRSR602401-1"/>
    </source>
</evidence>
<evidence type="ECO:0008006" key="17">
    <source>
        <dbReference type="Google" id="ProtNLM"/>
    </source>
</evidence>
<dbReference type="GO" id="GO:0004497">
    <property type="term" value="F:monooxygenase activity"/>
    <property type="evidence" value="ECO:0007669"/>
    <property type="project" value="UniProtKB-KW"/>
</dbReference>
<keyword evidence="11 14" id="KW-0503">Monooxygenase</keyword>
<accession>A0AAW0G195</accession>
<name>A0AAW0G195_9APHY</name>
<evidence type="ECO:0000256" key="12">
    <source>
        <dbReference type="ARBA" id="ARBA00023136"/>
    </source>
</evidence>
<evidence type="ECO:0000256" key="8">
    <source>
        <dbReference type="ARBA" id="ARBA00022989"/>
    </source>
</evidence>
<comment type="cofactor">
    <cofactor evidence="1 13">
        <name>heme</name>
        <dbReference type="ChEBI" id="CHEBI:30413"/>
    </cofactor>
</comment>
<dbReference type="GO" id="GO:0005506">
    <property type="term" value="F:iron ion binding"/>
    <property type="evidence" value="ECO:0007669"/>
    <property type="project" value="InterPro"/>
</dbReference>
<evidence type="ECO:0000313" key="16">
    <source>
        <dbReference type="Proteomes" id="UP001385951"/>
    </source>
</evidence>
<dbReference type="GO" id="GO:0016705">
    <property type="term" value="F:oxidoreductase activity, acting on paired donors, with incorporation or reduction of molecular oxygen"/>
    <property type="evidence" value="ECO:0007669"/>
    <property type="project" value="InterPro"/>
</dbReference>
<keyword evidence="5 13" id="KW-0349">Heme</keyword>
<evidence type="ECO:0000256" key="9">
    <source>
        <dbReference type="ARBA" id="ARBA00023002"/>
    </source>
</evidence>
<keyword evidence="6" id="KW-0812">Transmembrane</keyword>
<evidence type="ECO:0000256" key="1">
    <source>
        <dbReference type="ARBA" id="ARBA00001971"/>
    </source>
</evidence>
<dbReference type="InterPro" id="IPR017972">
    <property type="entry name" value="Cyt_P450_CS"/>
</dbReference>
<keyword evidence="16" id="KW-1185">Reference proteome</keyword>
<dbReference type="PRINTS" id="PR00463">
    <property type="entry name" value="EP450I"/>
</dbReference>
<comment type="pathway">
    <text evidence="3">Secondary metabolite biosynthesis.</text>
</comment>
<evidence type="ECO:0000256" key="5">
    <source>
        <dbReference type="ARBA" id="ARBA00022617"/>
    </source>
</evidence>
<keyword evidence="7 13" id="KW-0479">Metal-binding</keyword>
<dbReference type="InterPro" id="IPR001128">
    <property type="entry name" value="Cyt_P450"/>
</dbReference>
<evidence type="ECO:0000256" key="11">
    <source>
        <dbReference type="ARBA" id="ARBA00023033"/>
    </source>
</evidence>
<dbReference type="SUPFAM" id="SSF48264">
    <property type="entry name" value="Cytochrome P450"/>
    <property type="match status" value="1"/>
</dbReference>
<evidence type="ECO:0000313" key="15">
    <source>
        <dbReference type="EMBL" id="KAK7685292.1"/>
    </source>
</evidence>
<dbReference type="InterPro" id="IPR050364">
    <property type="entry name" value="Cytochrome_P450_fung"/>
</dbReference>
<feature type="binding site" description="axial binding residue" evidence="13">
    <location>
        <position position="437"/>
    </location>
    <ligand>
        <name>heme</name>
        <dbReference type="ChEBI" id="CHEBI:30413"/>
    </ligand>
    <ligandPart>
        <name>Fe</name>
        <dbReference type="ChEBI" id="CHEBI:18248"/>
    </ligandPart>
</feature>
<dbReference type="AlphaFoldDB" id="A0AAW0G195"/>
<keyword evidence="8" id="KW-1133">Transmembrane helix</keyword>
<dbReference type="Pfam" id="PF00067">
    <property type="entry name" value="p450"/>
    <property type="match status" value="1"/>
</dbReference>
<evidence type="ECO:0000256" key="6">
    <source>
        <dbReference type="ARBA" id="ARBA00022692"/>
    </source>
</evidence>
<dbReference type="GO" id="GO:0020037">
    <property type="term" value="F:heme binding"/>
    <property type="evidence" value="ECO:0007669"/>
    <property type="project" value="InterPro"/>
</dbReference>
<evidence type="ECO:0000256" key="10">
    <source>
        <dbReference type="ARBA" id="ARBA00023004"/>
    </source>
</evidence>